<keyword evidence="1" id="KW-0812">Transmembrane</keyword>
<dbReference type="OrthoDB" id="1112758at2"/>
<dbReference type="RefSeq" id="WP_079643069.1">
    <property type="nucleotide sequence ID" value="NZ_FUZF01000008.1"/>
</dbReference>
<dbReference type="AlphaFoldDB" id="A0A1T5DSE9"/>
<evidence type="ECO:0000313" key="3">
    <source>
        <dbReference type="Proteomes" id="UP000190150"/>
    </source>
</evidence>
<reference evidence="3" key="1">
    <citation type="submission" date="2017-02" db="EMBL/GenBank/DDBJ databases">
        <authorList>
            <person name="Varghese N."/>
            <person name="Submissions S."/>
        </authorList>
    </citation>
    <scope>NUCLEOTIDE SEQUENCE [LARGE SCALE GENOMIC DNA]</scope>
    <source>
        <strain evidence="3">DSM 24091</strain>
    </source>
</reference>
<keyword evidence="3" id="KW-1185">Reference proteome</keyword>
<protein>
    <submittedName>
        <fullName evidence="2">Uncharacterized protein</fullName>
    </submittedName>
</protein>
<dbReference type="Proteomes" id="UP000190150">
    <property type="component" value="Unassembled WGS sequence"/>
</dbReference>
<keyword evidence="1" id="KW-1133">Transmembrane helix</keyword>
<dbReference type="EMBL" id="FUZF01000008">
    <property type="protein sequence ID" value="SKB74591.1"/>
    <property type="molecule type" value="Genomic_DNA"/>
</dbReference>
<accession>A0A1T5DSE9</accession>
<evidence type="ECO:0000313" key="2">
    <source>
        <dbReference type="EMBL" id="SKB74591.1"/>
    </source>
</evidence>
<keyword evidence="1" id="KW-0472">Membrane</keyword>
<sequence>MENNYQLSRIHNYVNGLMSREEMHTLEREALDDPFLQDAIDGYKLQEGVDVKQLSLLQQRLSTRVNENVSLKNKRFYSWQRLAIGMTAGVLFVTVCTLLLIRYLPQQKSSLTEVEIMQDQVYSIALGNTGKYDGEPVNGWESFENYLTHSYLGKNHKEAEILVYFKIDQGGRPYQILVNNGESPLDSYQEIVELLKNGPKWRGTEGEVLIDVHLLDM</sequence>
<dbReference type="STRING" id="1513896.SAMN05660841_02136"/>
<gene>
    <name evidence="2" type="ORF">SAMN05660841_02136</name>
</gene>
<name>A0A1T5DSE9_9SPHI</name>
<organism evidence="2 3">
    <name type="scientific">Sphingobacterium nematocida</name>
    <dbReference type="NCBI Taxonomy" id="1513896"/>
    <lineage>
        <taxon>Bacteria</taxon>
        <taxon>Pseudomonadati</taxon>
        <taxon>Bacteroidota</taxon>
        <taxon>Sphingobacteriia</taxon>
        <taxon>Sphingobacteriales</taxon>
        <taxon>Sphingobacteriaceae</taxon>
        <taxon>Sphingobacterium</taxon>
    </lineage>
</organism>
<proteinExistence type="predicted"/>
<feature type="transmembrane region" description="Helical" evidence="1">
    <location>
        <begin position="82"/>
        <end position="104"/>
    </location>
</feature>
<evidence type="ECO:0000256" key="1">
    <source>
        <dbReference type="SAM" id="Phobius"/>
    </source>
</evidence>